<dbReference type="InterPro" id="IPR000219">
    <property type="entry name" value="DH_dom"/>
</dbReference>
<dbReference type="GO" id="GO:0030424">
    <property type="term" value="C:axon"/>
    <property type="evidence" value="ECO:0007669"/>
    <property type="project" value="TreeGrafter"/>
</dbReference>
<dbReference type="Pfam" id="PF00621">
    <property type="entry name" value="RhoGEF"/>
    <property type="match status" value="1"/>
</dbReference>
<protein>
    <recommendedName>
        <fullName evidence="1">DH domain-containing protein</fullName>
    </recommendedName>
</protein>
<dbReference type="Proteomes" id="UP000663844">
    <property type="component" value="Unassembled WGS sequence"/>
</dbReference>
<gene>
    <name evidence="2" type="ORF">OXD698_LOCUS46588</name>
</gene>
<evidence type="ECO:0000259" key="1">
    <source>
        <dbReference type="PROSITE" id="PS50010"/>
    </source>
</evidence>
<accession>A0A820IHA0</accession>
<dbReference type="GO" id="GO:0043542">
    <property type="term" value="P:endothelial cell migration"/>
    <property type="evidence" value="ECO:0007669"/>
    <property type="project" value="TreeGrafter"/>
</dbReference>
<dbReference type="InterPro" id="IPR035899">
    <property type="entry name" value="DBL_dom_sf"/>
</dbReference>
<evidence type="ECO:0000313" key="3">
    <source>
        <dbReference type="Proteomes" id="UP000663844"/>
    </source>
</evidence>
<comment type="caution">
    <text evidence="2">The sequence shown here is derived from an EMBL/GenBank/DDBJ whole genome shotgun (WGS) entry which is preliminary data.</text>
</comment>
<name>A0A820IHA0_9BILA</name>
<dbReference type="GO" id="GO:0007266">
    <property type="term" value="P:Rho protein signal transduction"/>
    <property type="evidence" value="ECO:0007669"/>
    <property type="project" value="TreeGrafter"/>
</dbReference>
<dbReference type="SUPFAM" id="SSF48065">
    <property type="entry name" value="DBL homology domain (DH-domain)"/>
    <property type="match status" value="1"/>
</dbReference>
<dbReference type="GO" id="GO:0005886">
    <property type="term" value="C:plasma membrane"/>
    <property type="evidence" value="ECO:0007669"/>
    <property type="project" value="TreeGrafter"/>
</dbReference>
<reference evidence="2" key="1">
    <citation type="submission" date="2021-02" db="EMBL/GenBank/DDBJ databases">
        <authorList>
            <person name="Nowell W R."/>
        </authorList>
    </citation>
    <scope>NUCLEOTIDE SEQUENCE</scope>
</reference>
<dbReference type="Gene3D" id="1.20.900.10">
    <property type="entry name" value="Dbl homology (DH) domain"/>
    <property type="match status" value="1"/>
</dbReference>
<dbReference type="InterPro" id="IPR040181">
    <property type="entry name" value="PKHG5/7"/>
</dbReference>
<dbReference type="GO" id="GO:0030139">
    <property type="term" value="C:endocytic vesicle"/>
    <property type="evidence" value="ECO:0007669"/>
    <property type="project" value="TreeGrafter"/>
</dbReference>
<dbReference type="AlphaFoldDB" id="A0A820IHA0"/>
<proteinExistence type="predicted"/>
<dbReference type="EMBL" id="CAJOAZ010016946">
    <property type="protein sequence ID" value="CAF4310185.1"/>
    <property type="molecule type" value="Genomic_DNA"/>
</dbReference>
<feature type="domain" description="DH" evidence="1">
    <location>
        <begin position="1"/>
        <end position="66"/>
    </location>
</feature>
<dbReference type="GO" id="GO:0005085">
    <property type="term" value="F:guanyl-nucleotide exchange factor activity"/>
    <property type="evidence" value="ECO:0007669"/>
    <property type="project" value="InterPro"/>
</dbReference>
<dbReference type="PANTHER" id="PTHR13217">
    <property type="entry name" value="PLECKSTRIN HOMOLOGY DOMAIN-CONTAINING FAMILY G MEMBER 7"/>
    <property type="match status" value="1"/>
</dbReference>
<organism evidence="2 3">
    <name type="scientific">Adineta steineri</name>
    <dbReference type="NCBI Taxonomy" id="433720"/>
    <lineage>
        <taxon>Eukaryota</taxon>
        <taxon>Metazoa</taxon>
        <taxon>Spiralia</taxon>
        <taxon>Gnathifera</taxon>
        <taxon>Rotifera</taxon>
        <taxon>Eurotatoria</taxon>
        <taxon>Bdelloidea</taxon>
        <taxon>Adinetida</taxon>
        <taxon>Adinetidae</taxon>
        <taxon>Adineta</taxon>
    </lineage>
</organism>
<dbReference type="PANTHER" id="PTHR13217:SF11">
    <property type="entry name" value="PLECKSTRIN HOMOLOGY DOMAIN-CONTAINING FAMILY G MEMBER 5"/>
    <property type="match status" value="1"/>
</dbReference>
<dbReference type="PROSITE" id="PS50010">
    <property type="entry name" value="DH_2"/>
    <property type="match status" value="1"/>
</dbReference>
<evidence type="ECO:0000313" key="2">
    <source>
        <dbReference type="EMBL" id="CAF4310185.1"/>
    </source>
</evidence>
<feature type="non-terminal residue" evidence="2">
    <location>
        <position position="1"/>
    </location>
</feature>
<sequence length="66" mass="7978">KLSRDELFQYLISWIEGNFTNRLSFSDLTIKPLQRLTRYKLLLEAIQKKTHDTQQKNDLHEMVKDK</sequence>